<dbReference type="PANTHER" id="PTHR45812:SF1">
    <property type="entry name" value="DNA POLYMERASE ZETA CATALYTIC SUBUNIT"/>
    <property type="match status" value="1"/>
</dbReference>
<dbReference type="Gene3D" id="3.30.342.10">
    <property type="entry name" value="DNA Polymerase, chain B, domain 1"/>
    <property type="match status" value="1"/>
</dbReference>
<organism evidence="5 6">
    <name type="scientific">Phascolomyces articulosus</name>
    <dbReference type="NCBI Taxonomy" id="60185"/>
    <lineage>
        <taxon>Eukaryota</taxon>
        <taxon>Fungi</taxon>
        <taxon>Fungi incertae sedis</taxon>
        <taxon>Mucoromycota</taxon>
        <taxon>Mucoromycotina</taxon>
        <taxon>Mucoromycetes</taxon>
        <taxon>Mucorales</taxon>
        <taxon>Lichtheimiaceae</taxon>
        <taxon>Phascolomyces</taxon>
    </lineage>
</organism>
<dbReference type="GO" id="GO:0000724">
    <property type="term" value="P:double-strand break repair via homologous recombination"/>
    <property type="evidence" value="ECO:0007669"/>
    <property type="project" value="TreeGrafter"/>
</dbReference>
<evidence type="ECO:0000259" key="4">
    <source>
        <dbReference type="Pfam" id="PF24065"/>
    </source>
</evidence>
<feature type="compositionally biased region" description="Polar residues" evidence="2">
    <location>
        <begin position="335"/>
        <end position="345"/>
    </location>
</feature>
<name>A0AAD5PAJ8_9FUNG</name>
<dbReference type="AlphaFoldDB" id="A0AAD5PAJ8"/>
<dbReference type="EMBL" id="JAIXMP010000026">
    <property type="protein sequence ID" value="KAI9253418.1"/>
    <property type="molecule type" value="Genomic_DNA"/>
</dbReference>
<accession>A0AAD5PAJ8</accession>
<dbReference type="GO" id="GO:0005634">
    <property type="term" value="C:nucleus"/>
    <property type="evidence" value="ECO:0007669"/>
    <property type="project" value="TreeGrafter"/>
</dbReference>
<feature type="compositionally biased region" description="Basic and acidic residues" evidence="2">
    <location>
        <begin position="346"/>
        <end position="356"/>
    </location>
</feature>
<comment type="catalytic activity">
    <reaction evidence="1">
        <text>DNA(n) + a 2'-deoxyribonucleoside 5'-triphosphate = DNA(n+1) + diphosphate</text>
        <dbReference type="Rhea" id="RHEA:22508"/>
        <dbReference type="Rhea" id="RHEA-COMP:17339"/>
        <dbReference type="Rhea" id="RHEA-COMP:17340"/>
        <dbReference type="ChEBI" id="CHEBI:33019"/>
        <dbReference type="ChEBI" id="CHEBI:61560"/>
        <dbReference type="ChEBI" id="CHEBI:173112"/>
        <dbReference type="EC" id="2.7.7.7"/>
    </reaction>
</comment>
<evidence type="ECO:0000256" key="1">
    <source>
        <dbReference type="ARBA" id="ARBA00049244"/>
    </source>
</evidence>
<feature type="compositionally biased region" description="Acidic residues" evidence="2">
    <location>
        <begin position="591"/>
        <end position="601"/>
    </location>
</feature>
<feature type="domain" description="DNA polymerase delta/zeta catalytic subunit N-terminal" evidence="3">
    <location>
        <begin position="58"/>
        <end position="141"/>
    </location>
</feature>
<dbReference type="GO" id="GO:0016035">
    <property type="term" value="C:zeta DNA polymerase complex"/>
    <property type="evidence" value="ECO:0007669"/>
    <property type="project" value="InterPro"/>
</dbReference>
<feature type="region of interest" description="Disordered" evidence="2">
    <location>
        <begin position="371"/>
        <end position="399"/>
    </location>
</feature>
<proteinExistence type="predicted"/>
<feature type="compositionally biased region" description="Low complexity" evidence="2">
    <location>
        <begin position="538"/>
        <end position="547"/>
    </location>
</feature>
<dbReference type="Proteomes" id="UP001209540">
    <property type="component" value="Unassembled WGS sequence"/>
</dbReference>
<gene>
    <name evidence="5" type="ORF">BDA99DRAFT_170705</name>
</gene>
<evidence type="ECO:0000313" key="5">
    <source>
        <dbReference type="EMBL" id="KAI9253418.1"/>
    </source>
</evidence>
<dbReference type="PANTHER" id="PTHR45812">
    <property type="entry name" value="DNA POLYMERASE ZETA CATALYTIC SUBUNIT"/>
    <property type="match status" value="1"/>
</dbReference>
<protein>
    <submittedName>
        <fullName evidence="5">Uncharacterized protein</fullName>
    </submittedName>
</protein>
<dbReference type="InterPro" id="IPR012337">
    <property type="entry name" value="RNaseH-like_sf"/>
</dbReference>
<sequence>MERYISIRMVNIDHYLDEPGPMDRAFCPFSNTPLNKVPVIRVFGSTPSGQKVCLHIHQAYPYFYVPYALPRHNVDPEQIQRDIFQFGNALNHALSLAQGRNQGVNGDQYIAAITLVKGVPFYGYHAKPESYLKIHLLNPADKQRMADLLNKGAVYDQRYQPHEAHIPYELQFMMDYNIYGMNWLHLHPVMNNTTHQQQRSADDHEEDNVQLSLRFREPLFDDPKTVLLSQTTSSSHGQDASIYLNKNEYFTSMTVPAELKWNRVGRSSYCELEIDTTVMTIGNRLELQQRDIHWNPKLEATYREKEKKEGGLQEKLIKSLAGIWKDEEIRRTTRNESMPTTQQDGGTRDYDEQKRQEWSSEEAWRRLIDKYMDTDKKPRSDEGENSHPSSLDTEEEEELIYSSNIPTTFEAVESLYPIEYYTLHQRPGLSQSLIIPPRMLSNLSEWLQQSSDTHHYQGSQPISELGTQERQQLLNMANDSPYSVQAATPSRYQRWQNEGKAEEHVNEDRINTLLRQQSSFFDDDIPDDDILALARQLSDQGQSQQERGGQEEHEQQQQEDFHDDDFMWPSDSPFRKTPERKRLPTIQISYEELEGEEEEEQEQRPDLFKF</sequence>
<dbReference type="InterPro" id="IPR056447">
    <property type="entry name" value="REV3_N"/>
</dbReference>
<dbReference type="Pfam" id="PF24055">
    <property type="entry name" value="POL3_N"/>
    <property type="match status" value="1"/>
</dbReference>
<feature type="compositionally biased region" description="Basic and acidic residues" evidence="2">
    <location>
        <begin position="573"/>
        <end position="582"/>
    </location>
</feature>
<keyword evidence="6" id="KW-1185">Reference proteome</keyword>
<comment type="caution">
    <text evidence="5">The sequence shown here is derived from an EMBL/GenBank/DDBJ whole genome shotgun (WGS) entry which is preliminary data.</text>
</comment>
<reference evidence="5" key="1">
    <citation type="journal article" date="2022" name="IScience">
        <title>Evolution of zygomycete secretomes and the origins of terrestrial fungal ecologies.</title>
        <authorList>
            <person name="Chang Y."/>
            <person name="Wang Y."/>
            <person name="Mondo S."/>
            <person name="Ahrendt S."/>
            <person name="Andreopoulos W."/>
            <person name="Barry K."/>
            <person name="Beard J."/>
            <person name="Benny G.L."/>
            <person name="Blankenship S."/>
            <person name="Bonito G."/>
            <person name="Cuomo C."/>
            <person name="Desiro A."/>
            <person name="Gervers K.A."/>
            <person name="Hundley H."/>
            <person name="Kuo A."/>
            <person name="LaButti K."/>
            <person name="Lang B.F."/>
            <person name="Lipzen A."/>
            <person name="O'Donnell K."/>
            <person name="Pangilinan J."/>
            <person name="Reynolds N."/>
            <person name="Sandor L."/>
            <person name="Smith M.E."/>
            <person name="Tsang A."/>
            <person name="Grigoriev I.V."/>
            <person name="Stajich J.E."/>
            <person name="Spatafora J.W."/>
        </authorList>
    </citation>
    <scope>NUCLEOTIDE SEQUENCE</scope>
    <source>
        <strain evidence="5">RSA 2281</strain>
    </source>
</reference>
<evidence type="ECO:0000313" key="6">
    <source>
        <dbReference type="Proteomes" id="UP001209540"/>
    </source>
</evidence>
<reference evidence="5" key="2">
    <citation type="submission" date="2023-02" db="EMBL/GenBank/DDBJ databases">
        <authorList>
            <consortium name="DOE Joint Genome Institute"/>
            <person name="Mondo S.J."/>
            <person name="Chang Y."/>
            <person name="Wang Y."/>
            <person name="Ahrendt S."/>
            <person name="Andreopoulos W."/>
            <person name="Barry K."/>
            <person name="Beard J."/>
            <person name="Benny G.L."/>
            <person name="Blankenship S."/>
            <person name="Bonito G."/>
            <person name="Cuomo C."/>
            <person name="Desiro A."/>
            <person name="Gervers K.A."/>
            <person name="Hundley H."/>
            <person name="Kuo A."/>
            <person name="LaButti K."/>
            <person name="Lang B.F."/>
            <person name="Lipzen A."/>
            <person name="O'Donnell K."/>
            <person name="Pangilinan J."/>
            <person name="Reynolds N."/>
            <person name="Sandor L."/>
            <person name="Smith M.W."/>
            <person name="Tsang A."/>
            <person name="Grigoriev I.V."/>
            <person name="Stajich J.E."/>
            <person name="Spatafora J.W."/>
        </authorList>
    </citation>
    <scope>NUCLEOTIDE SEQUENCE</scope>
    <source>
        <strain evidence="5">RSA 2281</strain>
    </source>
</reference>
<dbReference type="GO" id="GO:0042276">
    <property type="term" value="P:error-prone translesion synthesis"/>
    <property type="evidence" value="ECO:0007669"/>
    <property type="project" value="TreeGrafter"/>
</dbReference>
<dbReference type="Pfam" id="PF24065">
    <property type="entry name" value="REV3_N"/>
    <property type="match status" value="1"/>
</dbReference>
<dbReference type="GO" id="GO:0003887">
    <property type="term" value="F:DNA-directed DNA polymerase activity"/>
    <property type="evidence" value="ECO:0007669"/>
    <property type="project" value="UniProtKB-EC"/>
</dbReference>
<feature type="compositionally biased region" description="Basic and acidic residues" evidence="2">
    <location>
        <begin position="548"/>
        <end position="560"/>
    </location>
</feature>
<feature type="compositionally biased region" description="Basic and acidic residues" evidence="2">
    <location>
        <begin position="371"/>
        <end position="385"/>
    </location>
</feature>
<evidence type="ECO:0000256" key="2">
    <source>
        <dbReference type="SAM" id="MobiDB-lite"/>
    </source>
</evidence>
<dbReference type="InterPro" id="IPR056435">
    <property type="entry name" value="DPOD/Z_N"/>
</dbReference>
<feature type="region of interest" description="Disordered" evidence="2">
    <location>
        <begin position="537"/>
        <end position="610"/>
    </location>
</feature>
<evidence type="ECO:0000259" key="3">
    <source>
        <dbReference type="Pfam" id="PF24055"/>
    </source>
</evidence>
<feature type="region of interest" description="Disordered" evidence="2">
    <location>
        <begin position="330"/>
        <end position="356"/>
    </location>
</feature>
<dbReference type="SUPFAM" id="SSF53098">
    <property type="entry name" value="Ribonuclease H-like"/>
    <property type="match status" value="1"/>
</dbReference>
<feature type="domain" description="DNA polymerase zeta catalytic subunit N-terminal" evidence="4">
    <location>
        <begin position="5"/>
        <end position="57"/>
    </location>
</feature>
<dbReference type="InterPro" id="IPR030559">
    <property type="entry name" value="PolZ_Rev3"/>
</dbReference>